<evidence type="ECO:0000256" key="9">
    <source>
        <dbReference type="ARBA" id="ARBA00023033"/>
    </source>
</evidence>
<keyword evidence="4 11" id="KW-0812">Transmembrane</keyword>
<dbReference type="PRINTS" id="PR00463">
    <property type="entry name" value="EP450I"/>
</dbReference>
<keyword evidence="5" id="KW-0479">Metal-binding</keyword>
<keyword evidence="13" id="KW-1185">Reference proteome</keyword>
<dbReference type="GO" id="GO:0005506">
    <property type="term" value="F:iron ion binding"/>
    <property type="evidence" value="ECO:0007669"/>
    <property type="project" value="InterPro"/>
</dbReference>
<dbReference type="InterPro" id="IPR050651">
    <property type="entry name" value="Plant_Cytochrome_P450_Monoox"/>
</dbReference>
<keyword evidence="8" id="KW-0408">Iron</keyword>
<evidence type="ECO:0000256" key="11">
    <source>
        <dbReference type="SAM" id="Phobius"/>
    </source>
</evidence>
<keyword evidence="3" id="KW-0349">Heme</keyword>
<keyword evidence="10 11" id="KW-0472">Membrane</keyword>
<evidence type="ECO:0000256" key="3">
    <source>
        <dbReference type="ARBA" id="ARBA00022617"/>
    </source>
</evidence>
<dbReference type="SUPFAM" id="SSF48264">
    <property type="entry name" value="Cytochrome P450"/>
    <property type="match status" value="1"/>
</dbReference>
<dbReference type="InterPro" id="IPR036396">
    <property type="entry name" value="Cyt_P450_sf"/>
</dbReference>
<accession>A0AA88CYC5</accession>
<keyword evidence="9" id="KW-0503">Monooxygenase</keyword>
<dbReference type="AlphaFoldDB" id="A0AA88CYC5"/>
<dbReference type="Proteomes" id="UP001187192">
    <property type="component" value="Unassembled WGS sequence"/>
</dbReference>
<keyword evidence="6 11" id="KW-1133">Transmembrane helix</keyword>
<reference evidence="12" key="1">
    <citation type="submission" date="2023-07" db="EMBL/GenBank/DDBJ databases">
        <title>draft genome sequence of fig (Ficus carica).</title>
        <authorList>
            <person name="Takahashi T."/>
            <person name="Nishimura K."/>
        </authorList>
    </citation>
    <scope>NUCLEOTIDE SEQUENCE</scope>
</reference>
<dbReference type="GO" id="GO:0004497">
    <property type="term" value="F:monooxygenase activity"/>
    <property type="evidence" value="ECO:0007669"/>
    <property type="project" value="UniProtKB-KW"/>
</dbReference>
<dbReference type="Pfam" id="PF00067">
    <property type="entry name" value="p450"/>
    <property type="match status" value="1"/>
</dbReference>
<comment type="caution">
    <text evidence="12">The sequence shown here is derived from an EMBL/GenBank/DDBJ whole genome shotgun (WGS) entry which is preliminary data.</text>
</comment>
<evidence type="ECO:0000256" key="7">
    <source>
        <dbReference type="ARBA" id="ARBA00023002"/>
    </source>
</evidence>
<dbReference type="Gene3D" id="1.10.630.10">
    <property type="entry name" value="Cytochrome P450"/>
    <property type="match status" value="1"/>
</dbReference>
<name>A0AA88CYC5_FICCA</name>
<organism evidence="12 13">
    <name type="scientific">Ficus carica</name>
    <name type="common">Common fig</name>
    <dbReference type="NCBI Taxonomy" id="3494"/>
    <lineage>
        <taxon>Eukaryota</taxon>
        <taxon>Viridiplantae</taxon>
        <taxon>Streptophyta</taxon>
        <taxon>Embryophyta</taxon>
        <taxon>Tracheophyta</taxon>
        <taxon>Spermatophyta</taxon>
        <taxon>Magnoliopsida</taxon>
        <taxon>eudicotyledons</taxon>
        <taxon>Gunneridae</taxon>
        <taxon>Pentapetalae</taxon>
        <taxon>rosids</taxon>
        <taxon>fabids</taxon>
        <taxon>Rosales</taxon>
        <taxon>Moraceae</taxon>
        <taxon>Ficeae</taxon>
        <taxon>Ficus</taxon>
    </lineage>
</organism>
<keyword evidence="7" id="KW-0560">Oxidoreductase</keyword>
<feature type="transmembrane region" description="Helical" evidence="11">
    <location>
        <begin position="6"/>
        <end position="23"/>
    </location>
</feature>
<evidence type="ECO:0000313" key="12">
    <source>
        <dbReference type="EMBL" id="GMN34497.1"/>
    </source>
</evidence>
<sequence length="301" mass="34597">MEDPVLYTSLCLIMLLIALKLFLQAKKPHKNLPPSPPDLPVLGHLHLLKPPLHRTFPRLSLKYGTVFSLRFGSRRLVIVSSPSAVQECFTKNDVVLANRPPLILSKHVNYNCTTMGTAPYGDHWRNLRRIGTLQIFSSARLNMFEGIRRDEVKRLLRRISRCFSLRAGSGKVELKSMFHDLTFNIIMRMVAGKRYYGDDVADEAEAGKFREIMEEVFENAGAANPADFLPILNWIPEGFEKRVTRLAKKTDEFLQRLINEHRSRKESKNTMIVRLLSLQELQPEYYTDQIIKGFVLVSSKN</sequence>
<comment type="subcellular location">
    <subcellularLocation>
        <location evidence="1">Membrane</location>
        <topology evidence="1">Single-pass membrane protein</topology>
    </subcellularLocation>
</comment>
<dbReference type="PANTHER" id="PTHR47947">
    <property type="entry name" value="CYTOCHROME P450 82C3-RELATED"/>
    <property type="match status" value="1"/>
</dbReference>
<evidence type="ECO:0000256" key="2">
    <source>
        <dbReference type="ARBA" id="ARBA00010617"/>
    </source>
</evidence>
<evidence type="ECO:0000256" key="10">
    <source>
        <dbReference type="ARBA" id="ARBA00023136"/>
    </source>
</evidence>
<gene>
    <name evidence="12" type="ORF">TIFTF001_004713</name>
</gene>
<evidence type="ECO:0000256" key="4">
    <source>
        <dbReference type="ARBA" id="ARBA00022692"/>
    </source>
</evidence>
<dbReference type="GO" id="GO:0016020">
    <property type="term" value="C:membrane"/>
    <property type="evidence" value="ECO:0007669"/>
    <property type="project" value="UniProtKB-SubCell"/>
</dbReference>
<comment type="similarity">
    <text evidence="2">Belongs to the cytochrome P450 family.</text>
</comment>
<evidence type="ECO:0000256" key="8">
    <source>
        <dbReference type="ARBA" id="ARBA00023004"/>
    </source>
</evidence>
<dbReference type="PANTHER" id="PTHR47947:SF62">
    <property type="entry name" value="CYTOCHROME P450, FAMILY 81, SUBFAMILY D, POLYPEPTIDE 5"/>
    <property type="match status" value="1"/>
</dbReference>
<evidence type="ECO:0008006" key="14">
    <source>
        <dbReference type="Google" id="ProtNLM"/>
    </source>
</evidence>
<dbReference type="EMBL" id="BTGU01000004">
    <property type="protein sequence ID" value="GMN34497.1"/>
    <property type="molecule type" value="Genomic_DNA"/>
</dbReference>
<dbReference type="GO" id="GO:0020037">
    <property type="term" value="F:heme binding"/>
    <property type="evidence" value="ECO:0007669"/>
    <property type="project" value="InterPro"/>
</dbReference>
<dbReference type="GO" id="GO:0016705">
    <property type="term" value="F:oxidoreductase activity, acting on paired donors, with incorporation or reduction of molecular oxygen"/>
    <property type="evidence" value="ECO:0007669"/>
    <property type="project" value="InterPro"/>
</dbReference>
<protein>
    <recommendedName>
        <fullName evidence="14">Cytochrome P450</fullName>
    </recommendedName>
</protein>
<proteinExistence type="inferred from homology"/>
<evidence type="ECO:0000313" key="13">
    <source>
        <dbReference type="Proteomes" id="UP001187192"/>
    </source>
</evidence>
<evidence type="ECO:0000256" key="5">
    <source>
        <dbReference type="ARBA" id="ARBA00022723"/>
    </source>
</evidence>
<dbReference type="InterPro" id="IPR001128">
    <property type="entry name" value="Cyt_P450"/>
</dbReference>
<dbReference type="InterPro" id="IPR002401">
    <property type="entry name" value="Cyt_P450_E_grp-I"/>
</dbReference>
<evidence type="ECO:0000256" key="1">
    <source>
        <dbReference type="ARBA" id="ARBA00004167"/>
    </source>
</evidence>
<evidence type="ECO:0000256" key="6">
    <source>
        <dbReference type="ARBA" id="ARBA00022989"/>
    </source>
</evidence>